<keyword evidence="1" id="KW-0812">Transmembrane</keyword>
<gene>
    <name evidence="2" type="ORF">AAFH96_04225</name>
</gene>
<dbReference type="InterPro" id="IPR025962">
    <property type="entry name" value="SdpI/YhfL"/>
</dbReference>
<feature type="transmembrane region" description="Helical" evidence="1">
    <location>
        <begin position="6"/>
        <end position="26"/>
    </location>
</feature>
<dbReference type="EMBL" id="JBCGDC010000008">
    <property type="protein sequence ID" value="MFB6392310.1"/>
    <property type="molecule type" value="Genomic_DNA"/>
</dbReference>
<evidence type="ECO:0000256" key="1">
    <source>
        <dbReference type="SAM" id="Phobius"/>
    </source>
</evidence>
<feature type="transmembrane region" description="Helical" evidence="1">
    <location>
        <begin position="89"/>
        <end position="107"/>
    </location>
</feature>
<feature type="transmembrane region" description="Helical" evidence="1">
    <location>
        <begin position="67"/>
        <end position="83"/>
    </location>
</feature>
<evidence type="ECO:0000313" key="2">
    <source>
        <dbReference type="EMBL" id="MFB6392310.1"/>
    </source>
</evidence>
<organism evidence="2 3">
    <name type="scientific">Polymorphospora lycopeni</name>
    <dbReference type="NCBI Taxonomy" id="3140240"/>
    <lineage>
        <taxon>Bacteria</taxon>
        <taxon>Bacillati</taxon>
        <taxon>Actinomycetota</taxon>
        <taxon>Actinomycetes</taxon>
        <taxon>Micromonosporales</taxon>
        <taxon>Micromonosporaceae</taxon>
        <taxon>Polymorphospora</taxon>
    </lineage>
</organism>
<comment type="caution">
    <text evidence="2">The sequence shown here is derived from an EMBL/GenBank/DDBJ whole genome shotgun (WGS) entry which is preliminary data.</text>
</comment>
<evidence type="ECO:0000313" key="3">
    <source>
        <dbReference type="Proteomes" id="UP001582793"/>
    </source>
</evidence>
<dbReference type="Pfam" id="PF13630">
    <property type="entry name" value="SdpI"/>
    <property type="match status" value="1"/>
</dbReference>
<dbReference type="Proteomes" id="UP001582793">
    <property type="component" value="Unassembled WGS sequence"/>
</dbReference>
<protein>
    <submittedName>
        <fullName evidence="2">SdpI family protein</fullName>
    </submittedName>
</protein>
<keyword evidence="1" id="KW-1133">Transmembrane helix</keyword>
<dbReference type="RefSeq" id="WP_364212412.1">
    <property type="nucleotide sequence ID" value="NZ_JBCGDC010000008.1"/>
</dbReference>
<keyword evidence="3" id="KW-1185">Reference proteome</keyword>
<keyword evidence="1" id="KW-0472">Membrane</keyword>
<name>A0ABV5CK58_9ACTN</name>
<proteinExistence type="predicted"/>
<accession>A0ABV5CK58</accession>
<sequence length="124" mass="12578">MDELLVAKVIVAVVMTVSGAVIIWAARATASGRLGRNEITGIRTASTLSSDEAWLAAHRAARSVTEAGGWSVVAAAVAVLATASPVQMVVVVGAGTTLLLVLVLVGARRGVRAATALPRPDRPA</sequence>
<reference evidence="2 3" key="1">
    <citation type="submission" date="2024-04" db="EMBL/GenBank/DDBJ databases">
        <title>Polymorphospora sp. isolated from Baiyangdian Lake in Xiong'an New Area.</title>
        <authorList>
            <person name="Zhang X."/>
            <person name="Liu J."/>
        </authorList>
    </citation>
    <scope>NUCLEOTIDE SEQUENCE [LARGE SCALE GENOMIC DNA]</scope>
    <source>
        <strain evidence="2 3">2-325</strain>
    </source>
</reference>